<sequence length="108" mass="10461">KRLAVIQIHGAAGAAAVVGFGAGGQGGAGRVVHFGEAAQAAGAAVVGDVVLARAPNHAHYDAAPAALPGYLENVLPIKAIEADFLGFGGLEGAVEQGWAAGLGRVALA</sequence>
<organism evidence="1">
    <name type="scientific">Tanacetum cinerariifolium</name>
    <name type="common">Dalmatian daisy</name>
    <name type="synonym">Chrysanthemum cinerariifolium</name>
    <dbReference type="NCBI Taxonomy" id="118510"/>
    <lineage>
        <taxon>Eukaryota</taxon>
        <taxon>Viridiplantae</taxon>
        <taxon>Streptophyta</taxon>
        <taxon>Embryophyta</taxon>
        <taxon>Tracheophyta</taxon>
        <taxon>Spermatophyta</taxon>
        <taxon>Magnoliopsida</taxon>
        <taxon>eudicotyledons</taxon>
        <taxon>Gunneridae</taxon>
        <taxon>Pentapetalae</taxon>
        <taxon>asterids</taxon>
        <taxon>campanulids</taxon>
        <taxon>Asterales</taxon>
        <taxon>Asteraceae</taxon>
        <taxon>Asteroideae</taxon>
        <taxon>Anthemideae</taxon>
        <taxon>Anthemidinae</taxon>
        <taxon>Tanacetum</taxon>
    </lineage>
</organism>
<reference evidence="1" key="1">
    <citation type="journal article" date="2019" name="Sci. Rep.">
        <title>Draft genome of Tanacetum cinerariifolium, the natural source of mosquito coil.</title>
        <authorList>
            <person name="Yamashiro T."/>
            <person name="Shiraishi A."/>
            <person name="Satake H."/>
            <person name="Nakayama K."/>
        </authorList>
    </citation>
    <scope>NUCLEOTIDE SEQUENCE</scope>
</reference>
<dbReference type="AlphaFoldDB" id="A0A699X6N2"/>
<gene>
    <name evidence="1" type="ORF">Tci_924303</name>
</gene>
<feature type="non-terminal residue" evidence="1">
    <location>
        <position position="108"/>
    </location>
</feature>
<evidence type="ECO:0000313" key="1">
    <source>
        <dbReference type="EMBL" id="GFD52334.1"/>
    </source>
</evidence>
<accession>A0A699X6N2</accession>
<protein>
    <submittedName>
        <fullName evidence="1">Uncharacterized protein</fullName>
    </submittedName>
</protein>
<proteinExistence type="predicted"/>
<name>A0A699X6N2_TANCI</name>
<dbReference type="EMBL" id="BKCJ011780983">
    <property type="protein sequence ID" value="GFD52334.1"/>
    <property type="molecule type" value="Genomic_DNA"/>
</dbReference>
<comment type="caution">
    <text evidence="1">The sequence shown here is derived from an EMBL/GenBank/DDBJ whole genome shotgun (WGS) entry which is preliminary data.</text>
</comment>
<feature type="non-terminal residue" evidence="1">
    <location>
        <position position="1"/>
    </location>
</feature>